<dbReference type="AlphaFoldDB" id="A0A074ZY80"/>
<dbReference type="GO" id="GO:0061575">
    <property type="term" value="F:cyclin-dependent protein serine/threonine kinase activator activity"/>
    <property type="evidence" value="ECO:0007669"/>
    <property type="project" value="InterPro"/>
</dbReference>
<proteinExistence type="predicted"/>
<dbReference type="CTD" id="20329551"/>
<dbReference type="Gene3D" id="3.30.40.10">
    <property type="entry name" value="Zinc/RING finger domain, C3HC4 (zinc finger)"/>
    <property type="match status" value="1"/>
</dbReference>
<evidence type="ECO:0000256" key="2">
    <source>
        <dbReference type="ARBA" id="ARBA00023242"/>
    </source>
</evidence>
<keyword evidence="3" id="KW-0175">Coiled coil</keyword>
<reference evidence="6 7" key="1">
    <citation type="submission" date="2013-11" db="EMBL/GenBank/DDBJ databases">
        <title>Opisthorchis viverrini - life in the bile duct.</title>
        <authorList>
            <person name="Young N.D."/>
            <person name="Nagarajan N."/>
            <person name="Lin S.J."/>
            <person name="Korhonen P.K."/>
            <person name="Jex A.R."/>
            <person name="Hall R.S."/>
            <person name="Safavi-Hemami H."/>
            <person name="Kaewkong W."/>
            <person name="Bertrand D."/>
            <person name="Gao S."/>
            <person name="Seet Q."/>
            <person name="Wongkham S."/>
            <person name="Teh B.T."/>
            <person name="Wongkham C."/>
            <person name="Intapan P.M."/>
            <person name="Maleewong W."/>
            <person name="Yang X."/>
            <person name="Hu M."/>
            <person name="Wang Z."/>
            <person name="Hofmann A."/>
            <person name="Sternberg P.W."/>
            <person name="Tan P."/>
            <person name="Wang J."/>
            <person name="Gasser R.B."/>
        </authorList>
    </citation>
    <scope>NUCLEOTIDE SEQUENCE [LARGE SCALE GENOMIC DNA]</scope>
</reference>
<name>A0A074ZY80_OPIVI</name>
<accession>A0A074ZY80</accession>
<gene>
    <name evidence="6" type="ORF">T265_15386</name>
</gene>
<feature type="region of interest" description="Disordered" evidence="4">
    <location>
        <begin position="212"/>
        <end position="256"/>
    </location>
</feature>
<dbReference type="PANTHER" id="PTHR12683">
    <property type="entry name" value="CDK-ACTIVATING KINASE ASSEMBLY FACTOR MAT1"/>
    <property type="match status" value="1"/>
</dbReference>
<dbReference type="STRING" id="6198.A0A074ZY80"/>
<feature type="compositionally biased region" description="Basic and acidic residues" evidence="4">
    <location>
        <begin position="410"/>
        <end position="422"/>
    </location>
</feature>
<organism evidence="6 7">
    <name type="scientific">Opisthorchis viverrini</name>
    <name type="common">Southeast Asian liver fluke</name>
    <dbReference type="NCBI Taxonomy" id="6198"/>
    <lineage>
        <taxon>Eukaryota</taxon>
        <taxon>Metazoa</taxon>
        <taxon>Spiralia</taxon>
        <taxon>Lophotrochozoa</taxon>
        <taxon>Platyhelminthes</taxon>
        <taxon>Trematoda</taxon>
        <taxon>Digenea</taxon>
        <taxon>Opisthorchiida</taxon>
        <taxon>Opisthorchiata</taxon>
        <taxon>Opisthorchiidae</taxon>
        <taxon>Opisthorchis</taxon>
    </lineage>
</organism>
<dbReference type="InterPro" id="IPR013083">
    <property type="entry name" value="Znf_RING/FYVE/PHD"/>
</dbReference>
<dbReference type="Proteomes" id="UP000054324">
    <property type="component" value="Unassembled WGS sequence"/>
</dbReference>
<dbReference type="GeneID" id="20329551"/>
<dbReference type="PANTHER" id="PTHR12683:SF13">
    <property type="entry name" value="CDK-ACTIVATING KINASE ASSEMBLY FACTOR MAT1"/>
    <property type="match status" value="1"/>
</dbReference>
<dbReference type="NCBIfam" id="TIGR00570">
    <property type="entry name" value="cdk7"/>
    <property type="match status" value="1"/>
</dbReference>
<sequence length="1203" mass="135480">MLDLSQTCPSCRSSKYSNPQLKLMVNVCGHSLLSDIQMFAARCENCVEVLFVRGSGLCVQCKTPIRKVNFRYQLFEDPLVQKEVELRKKILIDFNKREDDFDSLEEYDSYLEKIEEISKLIVFYGILCVTVHNLMNDIDVEETKRYIELYKRENKDVIKRNRLRPSAAVQFYEAELEREAMLREQREREDEERRKELLKGSSNISATTSVLKQKDVMSKVPPPSTLGRTFADPASLAPPSIKRPPPSLARPAVPSSTHFPAPVSALATPRVGPDRIFIPPPPSAVGGGYMAPPSILPSSGSAFPALANSWIAGAHHQVQLPTRTTSQARQSDTVLIPSRTTSGRSSTRGVGAKNLSAAVYRPYEPDLCGPPPPTLDHTRWSELLQVYRSCVIGPLQSRSQDRSSPTSNAHKIEQKSPEDSKPDMNGNGIKMEPMDSEDEFKPKVEHTTPEPSSPLRGSSHDLPTGACGIKSMVFLERCLEESRCGLFFHKPCAIRTRTLLQFRSSGNGKVENTTETWRQRHVPFVQKLGSYALKHRAKKELCEADGLLEYGVNFQTSAAYKVGSFSSTLHFAGVKSMPNRAAELFGLFKIVYIWEGSENKQSNIVCILSVCDGTSPEHFNSAVFRDEQRNFKQHINNKVEEERGNRTALSYTDGRDELRRELAICLYAPTEVRIQCPHKEERFGGDTFDRQTRPKLLTIDRIKSSFQIHKNNQRVTSEEMALFKNLSQGKDMVDASSARAKPSLIFTNLSLMIVHQAAQNNAIGKRESGKYNRNLEAKTCSVCSEVGAKKELCEADGLLEYGVNFQTSAAYKVGSFSSTLHFAGVKSMPNRAAELFGLFKIVYIWEGSENKQSNIVCILSVCDGTSPEHFNSAVFRDEQRNFKQHINNKVEEERGNRTALSYTDGRDELRRELAICLYAPTEVRIQCPHKEERFGGDTFDRQTRPKLLTIDRIKSSFQIHKNNQRVTSEEMALFKNLSQGKDMSIKLRKITLQSTLDATDTRLVDGWFSHDVLAPFLKTVVTVEKLHSAFTLFSFQIFSSMVVRLFTRTSSPSLKSAECRPSRPGALSLFRRLCWRRPVKLFLEVLSPPLKTALERVNCFSVFSAYCFIDTFLLLTRWSNQLKQVAAVTCSESLLHVLGLRNLPAFSVILRTPDYPVFEGSACVILVVSCWSGLSGSNKVYWSRRYPVFNEVSQTGWTNSSES</sequence>
<evidence type="ECO:0000259" key="5">
    <source>
        <dbReference type="Pfam" id="PF06391"/>
    </source>
</evidence>
<feature type="coiled-coil region" evidence="3">
    <location>
        <begin position="169"/>
        <end position="201"/>
    </location>
</feature>
<keyword evidence="2" id="KW-0539">Nucleus</keyword>
<keyword evidence="7" id="KW-1185">Reference proteome</keyword>
<dbReference type="GO" id="GO:0006289">
    <property type="term" value="P:nucleotide-excision repair"/>
    <property type="evidence" value="ECO:0007669"/>
    <property type="project" value="InterPro"/>
</dbReference>
<dbReference type="InterPro" id="IPR015877">
    <property type="entry name" value="MAT1_centre"/>
</dbReference>
<dbReference type="GO" id="GO:0006357">
    <property type="term" value="P:regulation of transcription by RNA polymerase II"/>
    <property type="evidence" value="ECO:0007669"/>
    <property type="project" value="TreeGrafter"/>
</dbReference>
<feature type="region of interest" description="Disordered" evidence="4">
    <location>
        <begin position="395"/>
        <end position="461"/>
    </location>
</feature>
<protein>
    <recommendedName>
        <fullName evidence="5">MAT1 centre domain-containing protein</fullName>
    </recommendedName>
</protein>
<feature type="compositionally biased region" description="Basic and acidic residues" evidence="4">
    <location>
        <begin position="439"/>
        <end position="448"/>
    </location>
</feature>
<comment type="subcellular location">
    <subcellularLocation>
        <location evidence="1">Nucleus</location>
    </subcellularLocation>
</comment>
<dbReference type="InterPro" id="IPR004575">
    <property type="entry name" value="MAT1/Tfb3"/>
</dbReference>
<dbReference type="GO" id="GO:0005675">
    <property type="term" value="C:transcription factor TFIIH holo complex"/>
    <property type="evidence" value="ECO:0007669"/>
    <property type="project" value="InterPro"/>
</dbReference>
<dbReference type="RefSeq" id="XP_009176117.1">
    <property type="nucleotide sequence ID" value="XM_009177853.1"/>
</dbReference>
<evidence type="ECO:0000256" key="3">
    <source>
        <dbReference type="SAM" id="Coils"/>
    </source>
</evidence>
<dbReference type="OrthoDB" id="5963at2759"/>
<dbReference type="Pfam" id="PF06391">
    <property type="entry name" value="MAT1"/>
    <property type="match status" value="1"/>
</dbReference>
<feature type="compositionally biased region" description="Polar residues" evidence="4">
    <location>
        <begin position="396"/>
        <end position="409"/>
    </location>
</feature>
<evidence type="ECO:0000256" key="1">
    <source>
        <dbReference type="ARBA" id="ARBA00004123"/>
    </source>
</evidence>
<dbReference type="EMBL" id="KL597088">
    <property type="protein sequence ID" value="KER20129.1"/>
    <property type="molecule type" value="Genomic_DNA"/>
</dbReference>
<feature type="domain" description="MAT1 centre" evidence="5">
    <location>
        <begin position="66"/>
        <end position="196"/>
    </location>
</feature>
<evidence type="ECO:0000256" key="4">
    <source>
        <dbReference type="SAM" id="MobiDB-lite"/>
    </source>
</evidence>
<dbReference type="KEGG" id="ovi:T265_15386"/>
<evidence type="ECO:0000313" key="7">
    <source>
        <dbReference type="Proteomes" id="UP000054324"/>
    </source>
</evidence>
<evidence type="ECO:0000313" key="6">
    <source>
        <dbReference type="EMBL" id="KER20129.1"/>
    </source>
</evidence>